<evidence type="ECO:0000256" key="6">
    <source>
        <dbReference type="ARBA" id="ARBA00022781"/>
    </source>
</evidence>
<gene>
    <name evidence="11 13" type="primary">atpB</name>
    <name evidence="13" type="ORF">PIG85_04170</name>
</gene>
<keyword evidence="4 11" id="KW-0138">CF(0)</keyword>
<dbReference type="HAMAP" id="MF_01393">
    <property type="entry name" value="ATP_synth_a_bact"/>
    <property type="match status" value="1"/>
</dbReference>
<sequence length="269" mass="29376">MLRALAVGNAVVHTSGEFHTPSLDDFFPPVFAFEGTPFAMNRVMVIRLVMLAIMVILLLVYARRARLVPGRAQATMELLFDFVRTSISEQAMGKTMAAKYNGVVAVVFFTALFMNFAGIIPGLNLAGTSVAGLPILMAIVAWVAFIWAGIREQGVGGFFKSALFPPGVPKPIYLILTPIEALSTFIIRPFTLFVRLMANMISGHFMLALCLAGTNFLLLYMQGPLRAVGILTFLGAIFVTLFEMVVAFLQAYIFGILTAVYIDLSVHSH</sequence>
<evidence type="ECO:0000256" key="12">
    <source>
        <dbReference type="RuleBase" id="RU000483"/>
    </source>
</evidence>
<evidence type="ECO:0000256" key="1">
    <source>
        <dbReference type="ARBA" id="ARBA00004141"/>
    </source>
</evidence>
<dbReference type="Gene3D" id="1.20.120.220">
    <property type="entry name" value="ATP synthase, F0 complex, subunit A"/>
    <property type="match status" value="1"/>
</dbReference>
<name>A0AB38XRE9_9ACTO</name>
<evidence type="ECO:0000256" key="5">
    <source>
        <dbReference type="ARBA" id="ARBA00022692"/>
    </source>
</evidence>
<dbReference type="PRINTS" id="PR00123">
    <property type="entry name" value="ATPASEA"/>
</dbReference>
<keyword evidence="6 11" id="KW-0375">Hydrogen ion transport</keyword>
<accession>A0AB38XRE9</accession>
<evidence type="ECO:0000313" key="14">
    <source>
        <dbReference type="Proteomes" id="UP001211044"/>
    </source>
</evidence>
<dbReference type="CDD" id="cd00310">
    <property type="entry name" value="ATP-synt_Fo_a_6"/>
    <property type="match status" value="1"/>
</dbReference>
<evidence type="ECO:0000256" key="2">
    <source>
        <dbReference type="ARBA" id="ARBA00006810"/>
    </source>
</evidence>
<evidence type="ECO:0000256" key="11">
    <source>
        <dbReference type="HAMAP-Rule" id="MF_01393"/>
    </source>
</evidence>
<dbReference type="PANTHER" id="PTHR11410:SF0">
    <property type="entry name" value="ATP SYNTHASE SUBUNIT A"/>
    <property type="match status" value="1"/>
</dbReference>
<dbReference type="PANTHER" id="PTHR11410">
    <property type="entry name" value="ATP SYNTHASE SUBUNIT A"/>
    <property type="match status" value="1"/>
</dbReference>
<keyword evidence="3 11" id="KW-0813">Transport</keyword>
<dbReference type="Pfam" id="PF00119">
    <property type="entry name" value="ATP-synt_A"/>
    <property type="match status" value="1"/>
</dbReference>
<evidence type="ECO:0000256" key="4">
    <source>
        <dbReference type="ARBA" id="ARBA00022547"/>
    </source>
</evidence>
<keyword evidence="10 11" id="KW-0066">ATP synthesis</keyword>
<dbReference type="RefSeq" id="WP_004806108.1">
    <property type="nucleotide sequence ID" value="NZ_CP116394.1"/>
</dbReference>
<dbReference type="GO" id="GO:0005886">
    <property type="term" value="C:plasma membrane"/>
    <property type="evidence" value="ECO:0007669"/>
    <property type="project" value="UniProtKB-SubCell"/>
</dbReference>
<dbReference type="InterPro" id="IPR045083">
    <property type="entry name" value="ATP_synth_F0_asu_bact/mt"/>
</dbReference>
<dbReference type="NCBIfam" id="TIGR01131">
    <property type="entry name" value="ATP_synt_6_or_A"/>
    <property type="match status" value="1"/>
</dbReference>
<feature type="transmembrane region" description="Helical" evidence="11">
    <location>
        <begin position="44"/>
        <end position="62"/>
    </location>
</feature>
<organism evidence="13 14">
    <name type="scientific">Winkia neuii subsp. anitrata</name>
    <dbReference type="NCBI Taxonomy" id="29318"/>
    <lineage>
        <taxon>Bacteria</taxon>
        <taxon>Bacillati</taxon>
        <taxon>Actinomycetota</taxon>
        <taxon>Actinomycetes</taxon>
        <taxon>Actinomycetales</taxon>
        <taxon>Actinomycetaceae</taxon>
        <taxon>Winkia</taxon>
    </lineage>
</organism>
<evidence type="ECO:0000256" key="3">
    <source>
        <dbReference type="ARBA" id="ARBA00022448"/>
    </source>
</evidence>
<dbReference type="GO" id="GO:0045259">
    <property type="term" value="C:proton-transporting ATP synthase complex"/>
    <property type="evidence" value="ECO:0007669"/>
    <property type="project" value="UniProtKB-KW"/>
</dbReference>
<evidence type="ECO:0000313" key="13">
    <source>
        <dbReference type="EMBL" id="WCE46853.1"/>
    </source>
</evidence>
<evidence type="ECO:0000256" key="9">
    <source>
        <dbReference type="ARBA" id="ARBA00023136"/>
    </source>
</evidence>
<evidence type="ECO:0000256" key="10">
    <source>
        <dbReference type="ARBA" id="ARBA00023310"/>
    </source>
</evidence>
<dbReference type="Proteomes" id="UP001211044">
    <property type="component" value="Chromosome"/>
</dbReference>
<keyword evidence="11" id="KW-1003">Cell membrane</keyword>
<dbReference type="AlphaFoldDB" id="A0AB38XRE9"/>
<reference evidence="13" key="1">
    <citation type="submission" date="2023-01" db="EMBL/GenBank/DDBJ databases">
        <title>Comparative Genomic Analysis of the Clinically-Derived Winkia Strain NY0527 Provides Evidence into the Taxonomic Reassignment of Winkia neuii and Characterizes Their Virulence Traits.</title>
        <authorList>
            <person name="Cai X."/>
            <person name="Peng Y."/>
            <person name="Li M."/>
            <person name="Qiu Y."/>
            <person name="Wang Y."/>
            <person name="Xu L."/>
            <person name="Hou Q."/>
        </authorList>
    </citation>
    <scope>NUCLEOTIDE SEQUENCE</scope>
    <source>
        <strain evidence="13">NY0527</strain>
    </source>
</reference>
<keyword evidence="7 11" id="KW-1133">Transmembrane helix</keyword>
<keyword evidence="5 11" id="KW-0812">Transmembrane</keyword>
<comment type="function">
    <text evidence="11 12">Key component of the proton channel; it plays a direct role in the translocation of protons across the membrane.</text>
</comment>
<dbReference type="InterPro" id="IPR000568">
    <property type="entry name" value="ATP_synth_F0_asu"/>
</dbReference>
<feature type="transmembrane region" description="Helical" evidence="11">
    <location>
        <begin position="196"/>
        <end position="221"/>
    </location>
</feature>
<comment type="similarity">
    <text evidence="2 11 12">Belongs to the ATPase A chain family.</text>
</comment>
<dbReference type="InterPro" id="IPR035908">
    <property type="entry name" value="F0_ATP_A_sf"/>
</dbReference>
<feature type="transmembrane region" description="Helical" evidence="11">
    <location>
        <begin position="233"/>
        <end position="262"/>
    </location>
</feature>
<dbReference type="KEGG" id="wne:PIG85_04170"/>
<protein>
    <recommendedName>
        <fullName evidence="11 12">ATP synthase subunit a</fullName>
    </recommendedName>
    <alternativeName>
        <fullName evidence="11">ATP synthase F0 sector subunit a</fullName>
    </alternativeName>
    <alternativeName>
        <fullName evidence="11">F-ATPase subunit 6</fullName>
    </alternativeName>
</protein>
<evidence type="ECO:0000256" key="7">
    <source>
        <dbReference type="ARBA" id="ARBA00022989"/>
    </source>
</evidence>
<comment type="subcellular location">
    <subcellularLocation>
        <location evidence="11 12">Cell membrane</location>
        <topology evidence="11 12">Multi-pass membrane protein</topology>
    </subcellularLocation>
    <subcellularLocation>
        <location evidence="1">Membrane</location>
        <topology evidence="1">Multi-pass membrane protein</topology>
    </subcellularLocation>
</comment>
<proteinExistence type="inferred from homology"/>
<feature type="transmembrane region" description="Helical" evidence="11">
    <location>
        <begin position="129"/>
        <end position="150"/>
    </location>
</feature>
<feature type="transmembrane region" description="Helical" evidence="11">
    <location>
        <begin position="102"/>
        <end position="123"/>
    </location>
</feature>
<keyword evidence="9 11" id="KW-0472">Membrane</keyword>
<evidence type="ECO:0000256" key="8">
    <source>
        <dbReference type="ARBA" id="ARBA00023065"/>
    </source>
</evidence>
<keyword evidence="8 11" id="KW-0406">Ion transport</keyword>
<dbReference type="GO" id="GO:0046933">
    <property type="term" value="F:proton-transporting ATP synthase activity, rotational mechanism"/>
    <property type="evidence" value="ECO:0007669"/>
    <property type="project" value="UniProtKB-UniRule"/>
</dbReference>
<dbReference type="SUPFAM" id="SSF81336">
    <property type="entry name" value="F1F0 ATP synthase subunit A"/>
    <property type="match status" value="1"/>
</dbReference>
<dbReference type="EMBL" id="CP116394">
    <property type="protein sequence ID" value="WCE46853.1"/>
    <property type="molecule type" value="Genomic_DNA"/>
</dbReference>